<accession>A0A672MIB6</accession>
<proteinExistence type="predicted"/>
<name>A0A672MIB6_SINGR</name>
<evidence type="ECO:0000313" key="2">
    <source>
        <dbReference type="Proteomes" id="UP000472262"/>
    </source>
</evidence>
<protein>
    <submittedName>
        <fullName evidence="1">Uncharacterized protein</fullName>
    </submittedName>
</protein>
<evidence type="ECO:0000313" key="1">
    <source>
        <dbReference type="Ensembl" id="ENSSGRP00000038437.1"/>
    </source>
</evidence>
<dbReference type="SUPFAM" id="SSF49777">
    <property type="entry name" value="PEBP-like"/>
    <property type="match status" value="1"/>
</dbReference>
<dbReference type="Ensembl" id="ENSSGRT00000041221.1">
    <property type="protein sequence ID" value="ENSSGRP00000038439.1"/>
    <property type="gene ID" value="ENSSGRG00000021127.1"/>
</dbReference>
<sequence length="88" mass="9517">MESSNVKCGSLEMDALGKVFWGPEPIARLLINGPINEQSGSISCSEAVLTNRSGDNRGKFRIQSFCKKYGLGAPIASRPKIYQQLAGK</sequence>
<dbReference type="Gene3D" id="3.90.280.10">
    <property type="entry name" value="PEBP-like"/>
    <property type="match status" value="1"/>
</dbReference>
<dbReference type="InterPro" id="IPR036610">
    <property type="entry name" value="PEBP-like_sf"/>
</dbReference>
<keyword evidence="2" id="KW-1185">Reference proteome</keyword>
<dbReference type="AlphaFoldDB" id="A0A672MIB6"/>
<organism evidence="1 2">
    <name type="scientific">Sinocyclocheilus grahami</name>
    <name type="common">Dianchi golden-line fish</name>
    <name type="synonym">Barbus grahami</name>
    <dbReference type="NCBI Taxonomy" id="75366"/>
    <lineage>
        <taxon>Eukaryota</taxon>
        <taxon>Metazoa</taxon>
        <taxon>Chordata</taxon>
        <taxon>Craniata</taxon>
        <taxon>Vertebrata</taxon>
        <taxon>Euteleostomi</taxon>
        <taxon>Actinopterygii</taxon>
        <taxon>Neopterygii</taxon>
        <taxon>Teleostei</taxon>
        <taxon>Ostariophysi</taxon>
        <taxon>Cypriniformes</taxon>
        <taxon>Cyprinidae</taxon>
        <taxon>Cyprininae</taxon>
        <taxon>Sinocyclocheilus</taxon>
    </lineage>
</organism>
<dbReference type="Ensembl" id="ENSSGRT00000041219.1">
    <property type="protein sequence ID" value="ENSSGRP00000038437.1"/>
    <property type="gene ID" value="ENSSGRG00000021124.1"/>
</dbReference>
<reference evidence="1" key="1">
    <citation type="submission" date="2025-05" db="UniProtKB">
        <authorList>
            <consortium name="Ensembl"/>
        </authorList>
    </citation>
    <scope>IDENTIFICATION</scope>
</reference>
<dbReference type="Proteomes" id="UP000472262">
    <property type="component" value="Unassembled WGS sequence"/>
</dbReference>